<comment type="caution">
    <text evidence="2">The sequence shown here is derived from an EMBL/GenBank/DDBJ whole genome shotgun (WGS) entry which is preliminary data.</text>
</comment>
<feature type="transmembrane region" description="Helical" evidence="1">
    <location>
        <begin position="78"/>
        <end position="97"/>
    </location>
</feature>
<dbReference type="STRING" id="1122991.GCA_000613445_02235"/>
<gene>
    <name evidence="2" type="ORF">EJ73_01367</name>
</gene>
<dbReference type="OrthoDB" id="1121113at2"/>
<protein>
    <submittedName>
        <fullName evidence="2">Uncharacterized protein</fullName>
    </submittedName>
</protein>
<dbReference type="AlphaFoldDB" id="A0A318HUQ9"/>
<dbReference type="Proteomes" id="UP000248314">
    <property type="component" value="Unassembled WGS sequence"/>
</dbReference>
<keyword evidence="1" id="KW-0472">Membrane</keyword>
<dbReference type="RefSeq" id="WP_025815723.1">
    <property type="nucleotide sequence ID" value="NZ_BAIZ01000010.1"/>
</dbReference>
<organism evidence="2 3">
    <name type="scientific">Hoylesella shahii DSM 15611 = JCM 12083</name>
    <dbReference type="NCBI Taxonomy" id="1122991"/>
    <lineage>
        <taxon>Bacteria</taxon>
        <taxon>Pseudomonadati</taxon>
        <taxon>Bacteroidota</taxon>
        <taxon>Bacteroidia</taxon>
        <taxon>Bacteroidales</taxon>
        <taxon>Prevotellaceae</taxon>
        <taxon>Hoylesella</taxon>
    </lineage>
</organism>
<name>A0A318HUQ9_9BACT</name>
<keyword evidence="3" id="KW-1185">Reference proteome</keyword>
<proteinExistence type="predicted"/>
<evidence type="ECO:0000313" key="3">
    <source>
        <dbReference type="Proteomes" id="UP000248314"/>
    </source>
</evidence>
<accession>A0A318HUQ9</accession>
<dbReference type="EMBL" id="QJJX01000013">
    <property type="protein sequence ID" value="PXX22149.1"/>
    <property type="molecule type" value="Genomic_DNA"/>
</dbReference>
<keyword evidence="1" id="KW-0812">Transmembrane</keyword>
<keyword evidence="1" id="KW-1133">Transmembrane helix</keyword>
<evidence type="ECO:0000256" key="1">
    <source>
        <dbReference type="SAM" id="Phobius"/>
    </source>
</evidence>
<reference evidence="2 3" key="1">
    <citation type="submission" date="2018-05" db="EMBL/GenBank/DDBJ databases">
        <title>Genomic Encyclopedia of Type Strains, Phase I: the one thousand microbial genomes (KMG-I) project.</title>
        <authorList>
            <person name="Kyrpides N."/>
        </authorList>
    </citation>
    <scope>NUCLEOTIDE SEQUENCE [LARGE SCALE GENOMIC DNA]</scope>
    <source>
        <strain evidence="2 3">DSM 15611</strain>
    </source>
</reference>
<evidence type="ECO:0000313" key="2">
    <source>
        <dbReference type="EMBL" id="PXX22149.1"/>
    </source>
</evidence>
<sequence length="102" mass="11925">MGMFSMRSPRRFHHEYIYANDRKQRLEEIEQRAKTSLEQATEHSQVEDLPRDADRFRGAFTPHNSHLHRRGAAYDVALGSRVFLFVALLLFMGYVLLKLFGA</sequence>